<proteinExistence type="predicted"/>
<dbReference type="EnsemblPlants" id="MELO3C028606.2.1">
    <property type="protein sequence ID" value="MELO3C028606.2.1"/>
    <property type="gene ID" value="MELO3C028606.2"/>
</dbReference>
<protein>
    <recommendedName>
        <fullName evidence="1">Reverse transcriptase zinc-binding domain-containing protein</fullName>
    </recommendedName>
</protein>
<dbReference type="Pfam" id="PF13966">
    <property type="entry name" value="zf-RVT"/>
    <property type="match status" value="1"/>
</dbReference>
<accession>A0A9I9E4H4</accession>
<organism evidence="2">
    <name type="scientific">Cucumis melo</name>
    <name type="common">Muskmelon</name>
    <dbReference type="NCBI Taxonomy" id="3656"/>
    <lineage>
        <taxon>Eukaryota</taxon>
        <taxon>Viridiplantae</taxon>
        <taxon>Streptophyta</taxon>
        <taxon>Embryophyta</taxon>
        <taxon>Tracheophyta</taxon>
        <taxon>Spermatophyta</taxon>
        <taxon>Magnoliopsida</taxon>
        <taxon>eudicotyledons</taxon>
        <taxon>Gunneridae</taxon>
        <taxon>Pentapetalae</taxon>
        <taxon>rosids</taxon>
        <taxon>fabids</taxon>
        <taxon>Cucurbitales</taxon>
        <taxon>Cucurbitaceae</taxon>
        <taxon>Benincaseae</taxon>
        <taxon>Cucumis</taxon>
    </lineage>
</organism>
<dbReference type="AlphaFoldDB" id="A0A9I9E4H4"/>
<dbReference type="InterPro" id="IPR026960">
    <property type="entry name" value="RVT-Znf"/>
</dbReference>
<dbReference type="Gramene" id="MELO3C028606.2.1">
    <property type="protein sequence ID" value="MELO3C028606.2.1"/>
    <property type="gene ID" value="MELO3C028606.2"/>
</dbReference>
<name>A0A9I9E4H4_CUCME</name>
<evidence type="ECO:0000259" key="1">
    <source>
        <dbReference type="Pfam" id="PF13966"/>
    </source>
</evidence>
<sequence length="161" mass="18328">MSNAFVSFKNTKNKKNGHEEIAEFQKIGKISARRISEAPDKRIWSLESNGRFLVKSLTTHLSPSSPLDNVLHMALWKTNSPRRANVLVWVLLFGHLNMSSVLQQKLPAGCLFPSICPFCLQHGEDPSHLFFLCPYSAKCWEKLLSVFNMSWVSDKDYSETV</sequence>
<feature type="domain" description="Reverse transcriptase zinc-binding" evidence="1">
    <location>
        <begin position="52"/>
        <end position="140"/>
    </location>
</feature>
<reference evidence="2" key="1">
    <citation type="submission" date="2023-03" db="UniProtKB">
        <authorList>
            <consortium name="EnsemblPlants"/>
        </authorList>
    </citation>
    <scope>IDENTIFICATION</scope>
</reference>
<evidence type="ECO:0000313" key="2">
    <source>
        <dbReference type="EnsemblPlants" id="MELO3C028606.2.1"/>
    </source>
</evidence>